<evidence type="ECO:0000313" key="2">
    <source>
        <dbReference type="Proteomes" id="UP001162480"/>
    </source>
</evidence>
<gene>
    <name evidence="1" type="ORF">OCTVUL_1B022231</name>
</gene>
<accession>A0AA36AT61</accession>
<dbReference type="AlphaFoldDB" id="A0AA36AT61"/>
<sequence>MLNSCNGDTRTSSCIQCKLHRNLMPKFSGDNHHSPIAITTDHFSTDFEINEKVVDFGRTNVCLSRAQLKSPIFTPPCSVHIDIPCSCG</sequence>
<evidence type="ECO:0000313" key="1">
    <source>
        <dbReference type="EMBL" id="CAI9721861.1"/>
    </source>
</evidence>
<organism evidence="1 2">
    <name type="scientific">Octopus vulgaris</name>
    <name type="common">Common octopus</name>
    <dbReference type="NCBI Taxonomy" id="6645"/>
    <lineage>
        <taxon>Eukaryota</taxon>
        <taxon>Metazoa</taxon>
        <taxon>Spiralia</taxon>
        <taxon>Lophotrochozoa</taxon>
        <taxon>Mollusca</taxon>
        <taxon>Cephalopoda</taxon>
        <taxon>Coleoidea</taxon>
        <taxon>Octopodiformes</taxon>
        <taxon>Octopoda</taxon>
        <taxon>Incirrata</taxon>
        <taxon>Octopodidae</taxon>
        <taxon>Octopus</taxon>
    </lineage>
</organism>
<protein>
    <submittedName>
        <fullName evidence="1">Uncharacterized protein</fullName>
    </submittedName>
</protein>
<dbReference type="Proteomes" id="UP001162480">
    <property type="component" value="Chromosome 4"/>
</dbReference>
<keyword evidence="2" id="KW-1185">Reference proteome</keyword>
<proteinExistence type="predicted"/>
<dbReference type="EMBL" id="OX597817">
    <property type="protein sequence ID" value="CAI9721861.1"/>
    <property type="molecule type" value="Genomic_DNA"/>
</dbReference>
<reference evidence="1" key="1">
    <citation type="submission" date="2023-08" db="EMBL/GenBank/DDBJ databases">
        <authorList>
            <person name="Alioto T."/>
            <person name="Alioto T."/>
            <person name="Gomez Garrido J."/>
        </authorList>
    </citation>
    <scope>NUCLEOTIDE SEQUENCE</scope>
</reference>
<name>A0AA36AT61_OCTVU</name>